<dbReference type="Proteomes" id="UP000070053">
    <property type="component" value="Unassembled WGS sequence"/>
</dbReference>
<name>A0A139PKP5_STROR</name>
<gene>
    <name evidence="4" type="ORF">SORDD21_01073</name>
</gene>
<keyword evidence="3" id="KW-0479">Metal-binding</keyword>
<dbReference type="PANTHER" id="PTHR13778:SF47">
    <property type="entry name" value="LIPOPOLYSACCHARIDE 1,3-GALACTOSYLTRANSFERASE"/>
    <property type="match status" value="1"/>
</dbReference>
<sequence length="411" mass="48072">MKMYHKVIALGADIHYLDKVETVIKSVSVHNHEVKFYVFNDDLPSEWFLLMRNRLKIIGSEIVNVKKTAHNLRDFRLPNAILSYATFFRYFIADEVQEDRVLYLDSDMIVNARLDELFSLDLQGYAIAAVQDFGQDGWLTTFNAGMLLIDAKKWRENHSTKSLLELTVQHHEHVYGDQGVLNMYFGDQWLHLDKEYNFMVGLDQFLHLTGNSKWYESDYYGNSEPKIIHYTSEFKPWTHLTLTRFRKLWWFYYGLNWNDVLLGTDIIRRSFDELVRAPLYHTCIFTNSAVLESIEYLLSELSEVHFTILAPTNFADSVVDMQRFLNLSIYPNFNPFNMKEALDSMDFYLDINHGGVVETIVEEIGNKHKPIFAFDNTSHELRGDSRIFSSTEPEKMVEAIRKFLGEAQSGK</sequence>
<proteinExistence type="predicted"/>
<accession>A0A139PKP5</accession>
<dbReference type="InterPro" id="IPR002495">
    <property type="entry name" value="Glyco_trans_8"/>
</dbReference>
<evidence type="ECO:0000313" key="5">
    <source>
        <dbReference type="Proteomes" id="UP000070053"/>
    </source>
</evidence>
<dbReference type="GO" id="GO:0046872">
    <property type="term" value="F:metal ion binding"/>
    <property type="evidence" value="ECO:0007669"/>
    <property type="project" value="UniProtKB-KW"/>
</dbReference>
<reference evidence="4 5" key="1">
    <citation type="submission" date="2016-01" db="EMBL/GenBank/DDBJ databases">
        <title>Highly variable Streptococcus oralis are common among viridans streptococci isolated from primates.</title>
        <authorList>
            <person name="Denapaite D."/>
            <person name="Rieger M."/>
            <person name="Koendgen S."/>
            <person name="Brueckner R."/>
            <person name="Ochigava I."/>
            <person name="Kappeler P."/>
            <person name="Maetz-Rensing K."/>
            <person name="Leendertz F."/>
            <person name="Hakenbeck R."/>
        </authorList>
    </citation>
    <scope>NUCLEOTIDE SEQUENCE [LARGE SCALE GENOMIC DNA]</scope>
    <source>
        <strain evidence="4 5">DD21</strain>
    </source>
</reference>
<dbReference type="AlphaFoldDB" id="A0A139PKP5"/>
<keyword evidence="2 4" id="KW-0808">Transferase</keyword>
<evidence type="ECO:0000256" key="1">
    <source>
        <dbReference type="ARBA" id="ARBA00022676"/>
    </source>
</evidence>
<dbReference type="CDD" id="cd04194">
    <property type="entry name" value="GT8_A4GalT_like"/>
    <property type="match status" value="1"/>
</dbReference>
<dbReference type="Pfam" id="PF01501">
    <property type="entry name" value="Glyco_transf_8"/>
    <property type="match status" value="1"/>
</dbReference>
<dbReference type="InterPro" id="IPR029044">
    <property type="entry name" value="Nucleotide-diphossugar_trans"/>
</dbReference>
<organism evidence="4 5">
    <name type="scientific">Streptococcus oralis</name>
    <dbReference type="NCBI Taxonomy" id="1303"/>
    <lineage>
        <taxon>Bacteria</taxon>
        <taxon>Bacillati</taxon>
        <taxon>Bacillota</taxon>
        <taxon>Bacilli</taxon>
        <taxon>Lactobacillales</taxon>
        <taxon>Streptococcaceae</taxon>
        <taxon>Streptococcus</taxon>
    </lineage>
</organism>
<dbReference type="GO" id="GO:0016757">
    <property type="term" value="F:glycosyltransferase activity"/>
    <property type="evidence" value="ECO:0007669"/>
    <property type="project" value="UniProtKB-KW"/>
</dbReference>
<dbReference type="EMBL" id="LQZP01000268">
    <property type="protein sequence ID" value="KXT90803.1"/>
    <property type="molecule type" value="Genomic_DNA"/>
</dbReference>
<dbReference type="Gene3D" id="3.90.550.10">
    <property type="entry name" value="Spore Coat Polysaccharide Biosynthesis Protein SpsA, Chain A"/>
    <property type="match status" value="1"/>
</dbReference>
<evidence type="ECO:0000256" key="3">
    <source>
        <dbReference type="ARBA" id="ARBA00022723"/>
    </source>
</evidence>
<dbReference type="PATRIC" id="fig|1303.81.peg.1313"/>
<dbReference type="InterPro" id="IPR050748">
    <property type="entry name" value="Glycosyltrans_8_dom-fam"/>
</dbReference>
<keyword evidence="1" id="KW-0328">Glycosyltransferase</keyword>
<dbReference type="PANTHER" id="PTHR13778">
    <property type="entry name" value="GLYCOSYLTRANSFERASE 8 DOMAIN-CONTAINING PROTEIN"/>
    <property type="match status" value="1"/>
</dbReference>
<protein>
    <submittedName>
        <fullName evidence="4">Putative CDP-glycerol:glycerophosphate glycerophosphotransferase</fullName>
    </submittedName>
</protein>
<evidence type="ECO:0000256" key="2">
    <source>
        <dbReference type="ARBA" id="ARBA00022679"/>
    </source>
</evidence>
<dbReference type="SUPFAM" id="SSF53448">
    <property type="entry name" value="Nucleotide-diphospho-sugar transferases"/>
    <property type="match status" value="1"/>
</dbReference>
<evidence type="ECO:0000313" key="4">
    <source>
        <dbReference type="EMBL" id="KXT90803.1"/>
    </source>
</evidence>
<comment type="caution">
    <text evidence="4">The sequence shown here is derived from an EMBL/GenBank/DDBJ whole genome shotgun (WGS) entry which is preliminary data.</text>
</comment>